<evidence type="ECO:0000259" key="8">
    <source>
        <dbReference type="PROSITE" id="PS51330"/>
    </source>
</evidence>
<dbReference type="GO" id="GO:0046654">
    <property type="term" value="P:tetrahydrofolate biosynthetic process"/>
    <property type="evidence" value="ECO:0007669"/>
    <property type="project" value="UniProtKB-UniPathway"/>
</dbReference>
<dbReference type="PROSITE" id="PS51330">
    <property type="entry name" value="DHFR_2"/>
    <property type="match status" value="1"/>
</dbReference>
<keyword evidence="10" id="KW-1185">Reference proteome</keyword>
<comment type="pathway">
    <text evidence="1">Cofactor biosynthesis; tetrahydrofolate biosynthesis; 5,6,7,8-tetrahydrofolate from 7,8-dihydrofolate: step 1/1.</text>
</comment>
<organism evidence="9 10">
    <name type="scientific">Puccinia striiformis</name>
    <dbReference type="NCBI Taxonomy" id="27350"/>
    <lineage>
        <taxon>Eukaryota</taxon>
        <taxon>Fungi</taxon>
        <taxon>Dikarya</taxon>
        <taxon>Basidiomycota</taxon>
        <taxon>Pucciniomycotina</taxon>
        <taxon>Pucciniomycetes</taxon>
        <taxon>Pucciniales</taxon>
        <taxon>Pucciniaceae</taxon>
        <taxon>Puccinia</taxon>
    </lineage>
</organism>
<dbReference type="CDD" id="cd00209">
    <property type="entry name" value="DHFR"/>
    <property type="match status" value="1"/>
</dbReference>
<dbReference type="PANTHER" id="PTHR48069">
    <property type="entry name" value="DIHYDROFOLATE REDUCTASE"/>
    <property type="match status" value="1"/>
</dbReference>
<dbReference type="InterPro" id="IPR001796">
    <property type="entry name" value="DHFR_dom"/>
</dbReference>
<dbReference type="UniPathway" id="UPA00077">
    <property type="reaction ID" value="UER00158"/>
</dbReference>
<dbReference type="Proteomes" id="UP000239156">
    <property type="component" value="Unassembled WGS sequence"/>
</dbReference>
<evidence type="ECO:0000256" key="7">
    <source>
        <dbReference type="RuleBase" id="RU004474"/>
    </source>
</evidence>
<keyword evidence="6" id="KW-0560">Oxidoreductase</keyword>
<dbReference type="PROSITE" id="PS00075">
    <property type="entry name" value="DHFR_1"/>
    <property type="match status" value="1"/>
</dbReference>
<dbReference type="GO" id="GO:0006730">
    <property type="term" value="P:one-carbon metabolic process"/>
    <property type="evidence" value="ECO:0007669"/>
    <property type="project" value="UniProtKB-KW"/>
</dbReference>
<keyword evidence="5" id="KW-0521">NADP</keyword>
<dbReference type="Pfam" id="PF00186">
    <property type="entry name" value="DHFR_1"/>
    <property type="match status" value="1"/>
</dbReference>
<evidence type="ECO:0000256" key="1">
    <source>
        <dbReference type="ARBA" id="ARBA00004903"/>
    </source>
</evidence>
<dbReference type="GO" id="GO:0004146">
    <property type="term" value="F:dihydrofolate reductase activity"/>
    <property type="evidence" value="ECO:0007669"/>
    <property type="project" value="UniProtKB-EC"/>
</dbReference>
<dbReference type="GO" id="GO:0005739">
    <property type="term" value="C:mitochondrion"/>
    <property type="evidence" value="ECO:0007669"/>
    <property type="project" value="TreeGrafter"/>
</dbReference>
<keyword evidence="4" id="KW-0554">One-carbon metabolism</keyword>
<name>A0A2S4VJH9_9BASI</name>
<dbReference type="InterPro" id="IPR024072">
    <property type="entry name" value="DHFR-like_dom_sf"/>
</dbReference>
<evidence type="ECO:0000256" key="3">
    <source>
        <dbReference type="ARBA" id="ARBA00018886"/>
    </source>
</evidence>
<evidence type="ECO:0000256" key="5">
    <source>
        <dbReference type="ARBA" id="ARBA00022857"/>
    </source>
</evidence>
<protein>
    <recommendedName>
        <fullName evidence="3">Dihydrofolate reductase</fullName>
        <ecNumber evidence="2">1.5.1.3</ecNumber>
    </recommendedName>
</protein>
<evidence type="ECO:0000313" key="10">
    <source>
        <dbReference type="Proteomes" id="UP000239156"/>
    </source>
</evidence>
<dbReference type="GO" id="GO:0050661">
    <property type="term" value="F:NADP binding"/>
    <property type="evidence" value="ECO:0007669"/>
    <property type="project" value="InterPro"/>
</dbReference>
<evidence type="ECO:0000256" key="6">
    <source>
        <dbReference type="ARBA" id="ARBA00023002"/>
    </source>
</evidence>
<dbReference type="EC" id="1.5.1.3" evidence="2"/>
<evidence type="ECO:0000256" key="2">
    <source>
        <dbReference type="ARBA" id="ARBA00012856"/>
    </source>
</evidence>
<dbReference type="SUPFAM" id="SSF53597">
    <property type="entry name" value="Dihydrofolate reductase-like"/>
    <property type="match status" value="1"/>
</dbReference>
<reference evidence="9" key="1">
    <citation type="submission" date="2017-12" db="EMBL/GenBank/DDBJ databases">
        <title>Gene loss provides genomic basis for host adaptation in cereal stripe rust fungi.</title>
        <authorList>
            <person name="Xia C."/>
        </authorList>
    </citation>
    <scope>NUCLEOTIDE SEQUENCE [LARGE SCALE GENOMIC DNA]</scope>
    <source>
        <strain evidence="9">93-210</strain>
    </source>
</reference>
<dbReference type="PANTHER" id="PTHR48069:SF3">
    <property type="entry name" value="DIHYDROFOLATE REDUCTASE"/>
    <property type="match status" value="1"/>
</dbReference>
<feature type="domain" description="DHFR" evidence="8">
    <location>
        <begin position="3"/>
        <end position="206"/>
    </location>
</feature>
<dbReference type="GO" id="GO:0046452">
    <property type="term" value="P:dihydrofolate metabolic process"/>
    <property type="evidence" value="ECO:0007669"/>
    <property type="project" value="TreeGrafter"/>
</dbReference>
<comment type="caution">
    <text evidence="9">The sequence shown here is derived from an EMBL/GenBank/DDBJ whole genome shotgun (WGS) entry which is preliminary data.</text>
</comment>
<comment type="similarity">
    <text evidence="7">Belongs to the dihydrofolate reductase family.</text>
</comment>
<dbReference type="PRINTS" id="PR00070">
    <property type="entry name" value="DHFR"/>
</dbReference>
<dbReference type="GO" id="GO:0046655">
    <property type="term" value="P:folic acid metabolic process"/>
    <property type="evidence" value="ECO:0007669"/>
    <property type="project" value="TreeGrafter"/>
</dbReference>
<proteinExistence type="inferred from homology"/>
<gene>
    <name evidence="9" type="ORF">PSTT_06729</name>
</gene>
<evidence type="ECO:0000313" key="9">
    <source>
        <dbReference type="EMBL" id="POW09520.1"/>
    </source>
</evidence>
<dbReference type="InterPro" id="IPR012259">
    <property type="entry name" value="DHFR"/>
</dbReference>
<dbReference type="VEuPathDB" id="FungiDB:PSTT_06729"/>
<dbReference type="AlphaFoldDB" id="A0A2S4VJH9"/>
<sequence length="277" mass="31343">MIRLNLIVCATKTNGIGTAGKLPWRLKEDMNFFKYVTSLSPTKMKNVVIMGRKTWESIPVKFRPLSNRINIIVSRRLQQSDAGSLGIDEKQDSYLVDSIDSACLLIRKLDHPHDINPQTGVQNIINKVFVIGGSEIYRSVLEEQSTSNFAPSHILITRILSDHPSIDPSIDTFFPEFRSSRRQNWCKSVDLIDQNKFLCLHNTRKKEGTLAICLDSITLLSIVHFYINSSSGLIMLCPTKTSTSLSLFFSFDQLSGYKEGLAKKKKKKINLIYEGIL</sequence>
<dbReference type="InterPro" id="IPR017925">
    <property type="entry name" value="DHFR_CS"/>
</dbReference>
<dbReference type="VEuPathDB" id="FungiDB:PSHT_02817"/>
<dbReference type="EMBL" id="PKSL01000054">
    <property type="protein sequence ID" value="POW09520.1"/>
    <property type="molecule type" value="Genomic_DNA"/>
</dbReference>
<dbReference type="Gene3D" id="3.40.430.10">
    <property type="entry name" value="Dihydrofolate Reductase, subunit A"/>
    <property type="match status" value="1"/>
</dbReference>
<evidence type="ECO:0000256" key="4">
    <source>
        <dbReference type="ARBA" id="ARBA00022563"/>
    </source>
</evidence>
<accession>A0A2S4VJH9</accession>